<evidence type="ECO:0000313" key="3">
    <source>
        <dbReference type="EMBL" id="TGO42712.1"/>
    </source>
</evidence>
<name>A0A4Z1H5H0_9HELO</name>
<accession>A0A4Z1H5H0</accession>
<comment type="caution">
    <text evidence="3">The sequence shown here is derived from an EMBL/GenBank/DDBJ whole genome shotgun (WGS) entry which is preliminary data.</text>
</comment>
<organism evidence="3 4">
    <name type="scientific">Botrytis hyacinthi</name>
    <dbReference type="NCBI Taxonomy" id="278943"/>
    <lineage>
        <taxon>Eukaryota</taxon>
        <taxon>Fungi</taxon>
        <taxon>Dikarya</taxon>
        <taxon>Ascomycota</taxon>
        <taxon>Pezizomycotina</taxon>
        <taxon>Leotiomycetes</taxon>
        <taxon>Helotiales</taxon>
        <taxon>Sclerotiniaceae</taxon>
        <taxon>Botrytis</taxon>
    </lineage>
</organism>
<evidence type="ECO:0000313" key="4">
    <source>
        <dbReference type="Proteomes" id="UP000297814"/>
    </source>
</evidence>
<gene>
    <name evidence="3" type="ORF">BHYA_0006g01150</name>
</gene>
<protein>
    <submittedName>
        <fullName evidence="3">Uncharacterized protein</fullName>
    </submittedName>
</protein>
<evidence type="ECO:0000256" key="2">
    <source>
        <dbReference type="SAM" id="MobiDB-lite"/>
    </source>
</evidence>
<reference evidence="3 4" key="1">
    <citation type="submission" date="2017-12" db="EMBL/GenBank/DDBJ databases">
        <title>Comparative genomics of Botrytis spp.</title>
        <authorList>
            <person name="Valero-Jimenez C.A."/>
            <person name="Tapia P."/>
            <person name="Veloso J."/>
            <person name="Silva-Moreno E."/>
            <person name="Staats M."/>
            <person name="Valdes J.H."/>
            <person name="Van Kan J.A.L."/>
        </authorList>
    </citation>
    <scope>NUCLEOTIDE SEQUENCE [LARGE SCALE GENOMIC DNA]</scope>
    <source>
        <strain evidence="3 4">Bh0001</strain>
    </source>
</reference>
<feature type="region of interest" description="Disordered" evidence="2">
    <location>
        <begin position="359"/>
        <end position="396"/>
    </location>
</feature>
<keyword evidence="1" id="KW-0175">Coiled coil</keyword>
<dbReference type="EMBL" id="PQXK01000006">
    <property type="protein sequence ID" value="TGO42712.1"/>
    <property type="molecule type" value="Genomic_DNA"/>
</dbReference>
<proteinExistence type="predicted"/>
<evidence type="ECO:0000256" key="1">
    <source>
        <dbReference type="SAM" id="Coils"/>
    </source>
</evidence>
<dbReference type="AlphaFoldDB" id="A0A4Z1H5H0"/>
<feature type="compositionally biased region" description="Basic and acidic residues" evidence="2">
    <location>
        <begin position="363"/>
        <end position="396"/>
    </location>
</feature>
<sequence length="396" mass="43504">MAVVFAKSTLERVGLSQGAVNGVQSIVNLQFRKEHRALLTILEDLRTKVDKTSADAERRFEESQKQLKDTENRLEKLENEWRDLIQKNKEWEGEVKSLKEKMERLSGLMGLQIASAEPILAHSGDTELQKDQLSAETALSGHGPDVAGPQHLATPSAIASPRGNIIAVEKRVSTSTAEQPQPASQSVSALSPEINASLDGRIPRTPNRRQSSQAISPLVQDGPMSPPPAPRLPLTATTSTKERVPPPSSKPLPNATCRKAARPPFWINISQTPDQTVEAYLARATEYNKAIRSRKSRFEFIARFIRGLWKENDRDVLLRQLQKKFVSRTTKDGFVEVMCGFPDVGEGLLAAGLIAGSGGGTSGKRDGHDAGIDHGEGDASHQKRRKTLESRYDDEL</sequence>
<dbReference type="Proteomes" id="UP000297814">
    <property type="component" value="Unassembled WGS sequence"/>
</dbReference>
<feature type="region of interest" description="Disordered" evidence="2">
    <location>
        <begin position="125"/>
        <end position="257"/>
    </location>
</feature>
<keyword evidence="4" id="KW-1185">Reference proteome</keyword>
<feature type="compositionally biased region" description="Polar residues" evidence="2">
    <location>
        <begin position="173"/>
        <end position="189"/>
    </location>
</feature>
<feature type="coiled-coil region" evidence="1">
    <location>
        <begin position="53"/>
        <end position="108"/>
    </location>
</feature>